<dbReference type="RefSeq" id="WP_344969445.1">
    <property type="nucleotide sequence ID" value="NZ_BAABDD010000006.1"/>
</dbReference>
<evidence type="ECO:0000256" key="1">
    <source>
        <dbReference type="SAM" id="MobiDB-lite"/>
    </source>
</evidence>
<gene>
    <name evidence="3" type="ORF">GCM10022402_17840</name>
</gene>
<proteinExistence type="predicted"/>
<name>A0ABP7FG74_9ACTN</name>
<keyword evidence="2" id="KW-0472">Membrane</keyword>
<dbReference type="Pfam" id="PF14325">
    <property type="entry name" value="DUF4383"/>
    <property type="match status" value="1"/>
</dbReference>
<comment type="caution">
    <text evidence="3">The sequence shown here is derived from an EMBL/GenBank/DDBJ whole genome shotgun (WGS) entry which is preliminary data.</text>
</comment>
<dbReference type="EMBL" id="BAABDD010000006">
    <property type="protein sequence ID" value="GAA3738368.1"/>
    <property type="molecule type" value="Genomic_DNA"/>
</dbReference>
<evidence type="ECO:0000313" key="3">
    <source>
        <dbReference type="EMBL" id="GAA3738368.1"/>
    </source>
</evidence>
<reference evidence="4" key="1">
    <citation type="journal article" date="2019" name="Int. J. Syst. Evol. Microbiol.">
        <title>The Global Catalogue of Microorganisms (GCM) 10K type strain sequencing project: providing services to taxonomists for standard genome sequencing and annotation.</title>
        <authorList>
            <consortium name="The Broad Institute Genomics Platform"/>
            <consortium name="The Broad Institute Genome Sequencing Center for Infectious Disease"/>
            <person name="Wu L."/>
            <person name="Ma J."/>
        </authorList>
    </citation>
    <scope>NUCLEOTIDE SEQUENCE [LARGE SCALE GENOMIC DNA]</scope>
    <source>
        <strain evidence="4">JCM 17137</strain>
    </source>
</reference>
<dbReference type="Proteomes" id="UP001500908">
    <property type="component" value="Unassembled WGS sequence"/>
</dbReference>
<keyword evidence="2" id="KW-1133">Transmembrane helix</keyword>
<feature type="transmembrane region" description="Helical" evidence="2">
    <location>
        <begin position="114"/>
        <end position="133"/>
    </location>
</feature>
<feature type="transmembrane region" description="Helical" evidence="2">
    <location>
        <begin position="15"/>
        <end position="38"/>
    </location>
</feature>
<keyword evidence="4" id="KW-1185">Reference proteome</keyword>
<protein>
    <recommendedName>
        <fullName evidence="5">DUF4383 domain-containing protein</fullName>
    </recommendedName>
</protein>
<evidence type="ECO:0000256" key="2">
    <source>
        <dbReference type="SAM" id="Phobius"/>
    </source>
</evidence>
<keyword evidence="2" id="KW-0812">Transmembrane</keyword>
<accession>A0ABP7FG74</accession>
<sequence length="175" mass="18558">MKLDERRPAEHRLSVVYRVGAGVTGLLLIAFGVLGLLIRLPLFDTEGQVIAGLSTNGALSLISVTVGSLLVGGAIIGGTFASTLNITVGIAFVASGLVNLAVMETDYNLLAFRIPNVIFSFAVGLMVMTFGMYGRVSGGLPHDNPFWRQRHGLPRPPDGEAEPQPRRVSTIGLSE</sequence>
<feature type="transmembrane region" description="Helical" evidence="2">
    <location>
        <begin position="58"/>
        <end position="77"/>
    </location>
</feature>
<feature type="region of interest" description="Disordered" evidence="1">
    <location>
        <begin position="151"/>
        <end position="175"/>
    </location>
</feature>
<feature type="transmembrane region" description="Helical" evidence="2">
    <location>
        <begin position="84"/>
        <end position="102"/>
    </location>
</feature>
<organism evidence="3 4">
    <name type="scientific">Salinactinospora qingdaonensis</name>
    <dbReference type="NCBI Taxonomy" id="702744"/>
    <lineage>
        <taxon>Bacteria</taxon>
        <taxon>Bacillati</taxon>
        <taxon>Actinomycetota</taxon>
        <taxon>Actinomycetes</taxon>
        <taxon>Streptosporangiales</taxon>
        <taxon>Nocardiopsidaceae</taxon>
        <taxon>Salinactinospora</taxon>
    </lineage>
</organism>
<evidence type="ECO:0008006" key="5">
    <source>
        <dbReference type="Google" id="ProtNLM"/>
    </source>
</evidence>
<evidence type="ECO:0000313" key="4">
    <source>
        <dbReference type="Proteomes" id="UP001500908"/>
    </source>
</evidence>